<accession>A0A1Y2ENQ6</accession>
<keyword evidence="4" id="KW-1185">Reference proteome</keyword>
<evidence type="ECO:0000313" key="4">
    <source>
        <dbReference type="Proteomes" id="UP000193685"/>
    </source>
</evidence>
<dbReference type="Proteomes" id="UP000193685">
    <property type="component" value="Unassembled WGS sequence"/>
</dbReference>
<feature type="region of interest" description="Disordered" evidence="1">
    <location>
        <begin position="36"/>
        <end position="65"/>
    </location>
</feature>
<dbReference type="RefSeq" id="XP_040721796.1">
    <property type="nucleotide sequence ID" value="XM_040870798.1"/>
</dbReference>
<feature type="chain" id="PRO_5012734153" evidence="2">
    <location>
        <begin position="26"/>
        <end position="429"/>
    </location>
</feature>
<comment type="caution">
    <text evidence="3">The sequence shown here is derived from an EMBL/GenBank/DDBJ whole genome shotgun (WGS) entry which is preliminary data.</text>
</comment>
<reference evidence="3 4" key="1">
    <citation type="submission" date="2016-07" db="EMBL/GenBank/DDBJ databases">
        <title>Pervasive Adenine N6-methylation of Active Genes in Fungi.</title>
        <authorList>
            <consortium name="DOE Joint Genome Institute"/>
            <person name="Mondo S.J."/>
            <person name="Dannebaum R.O."/>
            <person name="Kuo R.C."/>
            <person name="Labutti K."/>
            <person name="Haridas S."/>
            <person name="Kuo A."/>
            <person name="Salamov A."/>
            <person name="Ahrendt S.R."/>
            <person name="Lipzen A."/>
            <person name="Sullivan W."/>
            <person name="Andreopoulos W.B."/>
            <person name="Clum A."/>
            <person name="Lindquist E."/>
            <person name="Daum C."/>
            <person name="Ramamoorthy G.K."/>
            <person name="Gryganskyi A."/>
            <person name="Culley D."/>
            <person name="Magnuson J.K."/>
            <person name="James T.Y."/>
            <person name="O'Malley M.A."/>
            <person name="Stajich J.E."/>
            <person name="Spatafora J.W."/>
            <person name="Visel A."/>
            <person name="Grigoriev I.V."/>
        </authorList>
    </citation>
    <scope>NUCLEOTIDE SEQUENCE [LARGE SCALE GENOMIC DNA]</scope>
    <source>
        <strain evidence="3 4">12-1054</strain>
    </source>
</reference>
<gene>
    <name evidence="3" type="ORF">BCR37DRAFT_390072</name>
</gene>
<dbReference type="EMBL" id="MCFI01000037">
    <property type="protein sequence ID" value="ORY73203.1"/>
    <property type="molecule type" value="Genomic_DNA"/>
</dbReference>
<evidence type="ECO:0000256" key="2">
    <source>
        <dbReference type="SAM" id="SignalP"/>
    </source>
</evidence>
<sequence>MNLSQHFIGMHILFLVSILIQRNLAGCAKSKLGAQCSDSEHENDPGSAGQGVHEQTPSPDPFSGVQTPLPSTRLEFIIEKNFNVMGGEDECQQTCGDLVEKYQEGRFLYKSGYGPFTHDRCNLGWLRLGWRFQLTRLPAIFRNETIEPFFLEINKEVAGMHNTEALKERTLVKLGKLVSGRLNSALEELQGESDELTYLRGNVNLYCPNLEFEASTSAANHLFCHTTETMSLAGQMTDMFKQVIVDLLHTWFEAFRARIAGTQPDGNKQKGHAGRQKDKVVPSRCSCQIGIVVEHFLRDEDCLAAVFAGLFMQNQWSLRGPNDNYIQESVVDLFIAGNEHGEWERSISRTSLMVRAEYFRSLSAEVMSHVLIRPLKWTSTMIREEMDKLWFRSYTAYIRWNRFGQPSKAYYASIAGSYPNNPVPAQDLV</sequence>
<evidence type="ECO:0000256" key="1">
    <source>
        <dbReference type="SAM" id="MobiDB-lite"/>
    </source>
</evidence>
<feature type="signal peptide" evidence="2">
    <location>
        <begin position="1"/>
        <end position="25"/>
    </location>
</feature>
<organism evidence="3 4">
    <name type="scientific">Protomyces lactucae-debilis</name>
    <dbReference type="NCBI Taxonomy" id="2754530"/>
    <lineage>
        <taxon>Eukaryota</taxon>
        <taxon>Fungi</taxon>
        <taxon>Dikarya</taxon>
        <taxon>Ascomycota</taxon>
        <taxon>Taphrinomycotina</taxon>
        <taxon>Taphrinomycetes</taxon>
        <taxon>Taphrinales</taxon>
        <taxon>Protomycetaceae</taxon>
        <taxon>Protomyces</taxon>
    </lineage>
</organism>
<name>A0A1Y2ENQ6_PROLT</name>
<evidence type="ECO:0000313" key="3">
    <source>
        <dbReference type="EMBL" id="ORY73203.1"/>
    </source>
</evidence>
<proteinExistence type="predicted"/>
<protein>
    <submittedName>
        <fullName evidence="3">Uncharacterized protein</fullName>
    </submittedName>
</protein>
<dbReference type="AlphaFoldDB" id="A0A1Y2ENQ6"/>
<keyword evidence="2" id="KW-0732">Signal</keyword>
<dbReference type="GeneID" id="63787397"/>